<protein>
    <submittedName>
        <fullName evidence="2">Uncharacterized protein</fullName>
    </submittedName>
</protein>
<keyword evidence="1" id="KW-1133">Transmembrane helix</keyword>
<reference evidence="2 3" key="1">
    <citation type="submission" date="2019-03" db="EMBL/GenBank/DDBJ databases">
        <title>Deep-cultivation of Planctomycetes and their phenomic and genomic characterization uncovers novel biology.</title>
        <authorList>
            <person name="Wiegand S."/>
            <person name="Jogler M."/>
            <person name="Boedeker C."/>
            <person name="Pinto D."/>
            <person name="Vollmers J."/>
            <person name="Rivas-Marin E."/>
            <person name="Kohn T."/>
            <person name="Peeters S.H."/>
            <person name="Heuer A."/>
            <person name="Rast P."/>
            <person name="Oberbeckmann S."/>
            <person name="Bunk B."/>
            <person name="Jeske O."/>
            <person name="Meyerdierks A."/>
            <person name="Storesund J.E."/>
            <person name="Kallscheuer N."/>
            <person name="Luecker S."/>
            <person name="Lage O.M."/>
            <person name="Pohl T."/>
            <person name="Merkel B.J."/>
            <person name="Hornburger P."/>
            <person name="Mueller R.-W."/>
            <person name="Bruemmer F."/>
            <person name="Labrenz M."/>
            <person name="Spormann A.M."/>
            <person name="Op den Camp H."/>
            <person name="Overmann J."/>
            <person name="Amann R."/>
            <person name="Jetten M.S.M."/>
            <person name="Mascher T."/>
            <person name="Medema M.H."/>
            <person name="Devos D.P."/>
            <person name="Kaster A.-K."/>
            <person name="Ovreas L."/>
            <person name="Rohde M."/>
            <person name="Galperin M.Y."/>
            <person name="Jogler C."/>
        </authorList>
    </citation>
    <scope>NUCLEOTIDE SEQUENCE [LARGE SCALE GENOMIC DNA]</scope>
    <source>
        <strain evidence="2 3">Enr13</strain>
    </source>
</reference>
<name>A0A518HQM9_9BACT</name>
<feature type="transmembrane region" description="Helical" evidence="1">
    <location>
        <begin position="279"/>
        <end position="298"/>
    </location>
</feature>
<keyword evidence="1" id="KW-0812">Transmembrane</keyword>
<keyword evidence="3" id="KW-1185">Reference proteome</keyword>
<dbReference type="AlphaFoldDB" id="A0A518HQM9"/>
<gene>
    <name evidence="2" type="ORF">Enr13x_29620</name>
</gene>
<sequence length="311" mass="34540">MPQPDPMIRDRHWSHGFWWAALALLVFGLPQCSLLVNKAMTWIPLGNSIFSPTHFAISFAIYGVSTAVSFASGLVILAAILLRAGSGWKRLLMAAGYVAFHCMMTGLVLAVTHYRWIEYAMQDDTEFLRMVAHLLLSPALSFASVFPAAVMQFFRGWTITRGWPESNRQRVNVLALMEWVLVSALIFTFVRLSFVANYQSNANAFFYEALMVMLPAIGLGIVTMLLFRWILCVDASPRRFLFLSMIALIQVSVFAAAYITLQVEDDPIGPNLNLQYSIAPLSTCATGTLIAAAAVGCLRKLGYRLHTSATR</sequence>
<accession>A0A518HQM9</accession>
<feature type="transmembrane region" description="Helical" evidence="1">
    <location>
        <begin position="128"/>
        <end position="150"/>
    </location>
</feature>
<dbReference type="KEGG" id="snep:Enr13x_29620"/>
<dbReference type="Proteomes" id="UP000319004">
    <property type="component" value="Chromosome"/>
</dbReference>
<keyword evidence="1" id="KW-0472">Membrane</keyword>
<proteinExistence type="predicted"/>
<feature type="transmembrane region" description="Helical" evidence="1">
    <location>
        <begin position="56"/>
        <end position="82"/>
    </location>
</feature>
<organism evidence="2 3">
    <name type="scientific">Stieleria neptunia</name>
    <dbReference type="NCBI Taxonomy" id="2527979"/>
    <lineage>
        <taxon>Bacteria</taxon>
        <taxon>Pseudomonadati</taxon>
        <taxon>Planctomycetota</taxon>
        <taxon>Planctomycetia</taxon>
        <taxon>Pirellulales</taxon>
        <taxon>Pirellulaceae</taxon>
        <taxon>Stieleria</taxon>
    </lineage>
</organism>
<evidence type="ECO:0000313" key="2">
    <source>
        <dbReference type="EMBL" id="QDV43108.1"/>
    </source>
</evidence>
<dbReference type="EMBL" id="CP037423">
    <property type="protein sequence ID" value="QDV43108.1"/>
    <property type="molecule type" value="Genomic_DNA"/>
</dbReference>
<evidence type="ECO:0000256" key="1">
    <source>
        <dbReference type="SAM" id="Phobius"/>
    </source>
</evidence>
<feature type="transmembrane region" description="Helical" evidence="1">
    <location>
        <begin position="94"/>
        <end position="116"/>
    </location>
</feature>
<feature type="transmembrane region" description="Helical" evidence="1">
    <location>
        <begin position="16"/>
        <end position="36"/>
    </location>
</feature>
<feature type="transmembrane region" description="Helical" evidence="1">
    <location>
        <begin position="171"/>
        <end position="192"/>
    </location>
</feature>
<feature type="transmembrane region" description="Helical" evidence="1">
    <location>
        <begin position="204"/>
        <end position="227"/>
    </location>
</feature>
<feature type="transmembrane region" description="Helical" evidence="1">
    <location>
        <begin position="239"/>
        <end position="259"/>
    </location>
</feature>
<evidence type="ECO:0000313" key="3">
    <source>
        <dbReference type="Proteomes" id="UP000319004"/>
    </source>
</evidence>